<dbReference type="STRING" id="112903.SAMN04490178_106144"/>
<accession>A0A1H8TFV4</accession>
<feature type="domain" description="Flagellar hook-associated protein 2 N-terminal" evidence="6">
    <location>
        <begin position="26"/>
        <end position="127"/>
    </location>
</feature>
<keyword evidence="3 5" id="KW-0175">Coiled coil</keyword>
<keyword evidence="5" id="KW-0964">Secreted</keyword>
<evidence type="ECO:0000256" key="2">
    <source>
        <dbReference type="ARBA" id="ARBA00011255"/>
    </source>
</evidence>
<protein>
    <recommendedName>
        <fullName evidence="5">Flagellar hook-associated protein 2</fullName>
        <shortName evidence="5">HAP2</shortName>
    </recommendedName>
    <alternativeName>
        <fullName evidence="5">Flagellar cap protein</fullName>
    </alternativeName>
</protein>
<comment type="subcellular location">
    <subcellularLocation>
        <location evidence="5">Secreted</location>
    </subcellularLocation>
    <subcellularLocation>
        <location evidence="5">Bacterial flagellum</location>
    </subcellularLocation>
</comment>
<evidence type="ECO:0000256" key="1">
    <source>
        <dbReference type="ARBA" id="ARBA00009764"/>
    </source>
</evidence>
<keyword evidence="9" id="KW-1185">Reference proteome</keyword>
<comment type="subunit">
    <text evidence="2 5">Homopentamer.</text>
</comment>
<dbReference type="GO" id="GO:0009421">
    <property type="term" value="C:bacterial-type flagellum filament cap"/>
    <property type="evidence" value="ECO:0007669"/>
    <property type="project" value="InterPro"/>
</dbReference>
<dbReference type="GO" id="GO:0007155">
    <property type="term" value="P:cell adhesion"/>
    <property type="evidence" value="ECO:0007669"/>
    <property type="project" value="InterPro"/>
</dbReference>
<keyword evidence="8" id="KW-0966">Cell projection</keyword>
<dbReference type="GO" id="GO:0009424">
    <property type="term" value="C:bacterial-type flagellum hook"/>
    <property type="evidence" value="ECO:0007669"/>
    <property type="project" value="UniProtKB-UniRule"/>
</dbReference>
<organism evidence="8 9">
    <name type="scientific">Propionispora vibrioides</name>
    <dbReference type="NCBI Taxonomy" id="112903"/>
    <lineage>
        <taxon>Bacteria</taxon>
        <taxon>Bacillati</taxon>
        <taxon>Bacillota</taxon>
        <taxon>Negativicutes</taxon>
        <taxon>Selenomonadales</taxon>
        <taxon>Sporomusaceae</taxon>
        <taxon>Propionispora</taxon>
    </lineage>
</organism>
<name>A0A1H8TFV4_9FIRM</name>
<feature type="domain" description="Flagellar hook-associated protein 2 C-terminal" evidence="7">
    <location>
        <begin position="343"/>
        <end position="627"/>
    </location>
</feature>
<proteinExistence type="inferred from homology"/>
<evidence type="ECO:0000256" key="4">
    <source>
        <dbReference type="ARBA" id="ARBA00023143"/>
    </source>
</evidence>
<keyword evidence="4 5" id="KW-0975">Bacterial flagellum</keyword>
<dbReference type="InterPro" id="IPR040026">
    <property type="entry name" value="FliD"/>
</dbReference>
<evidence type="ECO:0000313" key="8">
    <source>
        <dbReference type="EMBL" id="SEO89363.1"/>
    </source>
</evidence>
<dbReference type="OrthoDB" id="9776025at2"/>
<feature type="coiled-coil region" evidence="5">
    <location>
        <begin position="584"/>
        <end position="611"/>
    </location>
</feature>
<dbReference type="InterPro" id="IPR010809">
    <property type="entry name" value="FliD_C"/>
</dbReference>
<dbReference type="Proteomes" id="UP000198847">
    <property type="component" value="Unassembled WGS sequence"/>
</dbReference>
<dbReference type="PANTHER" id="PTHR30288:SF0">
    <property type="entry name" value="FLAGELLAR HOOK-ASSOCIATED PROTEIN 2"/>
    <property type="match status" value="1"/>
</dbReference>
<reference evidence="8 9" key="1">
    <citation type="submission" date="2016-10" db="EMBL/GenBank/DDBJ databases">
        <authorList>
            <person name="de Groot N.N."/>
        </authorList>
    </citation>
    <scope>NUCLEOTIDE SEQUENCE [LARGE SCALE GENOMIC DNA]</scope>
    <source>
        <strain evidence="8 9">DSM 13305</strain>
    </source>
</reference>
<evidence type="ECO:0000259" key="7">
    <source>
        <dbReference type="Pfam" id="PF07195"/>
    </source>
</evidence>
<dbReference type="PANTHER" id="PTHR30288">
    <property type="entry name" value="FLAGELLAR CAP/ASSEMBLY PROTEIN FLID"/>
    <property type="match status" value="1"/>
</dbReference>
<evidence type="ECO:0000259" key="6">
    <source>
        <dbReference type="Pfam" id="PF02465"/>
    </source>
</evidence>
<dbReference type="InterPro" id="IPR003481">
    <property type="entry name" value="FliD_N"/>
</dbReference>
<dbReference type="RefSeq" id="WP_091745285.1">
    <property type="nucleotide sequence ID" value="NZ_FODY01000006.1"/>
</dbReference>
<dbReference type="Pfam" id="PF07195">
    <property type="entry name" value="FliD_C"/>
    <property type="match status" value="1"/>
</dbReference>
<keyword evidence="8" id="KW-0969">Cilium</keyword>
<comment type="similarity">
    <text evidence="1 5">Belongs to the FliD family.</text>
</comment>
<evidence type="ECO:0000256" key="5">
    <source>
        <dbReference type="RuleBase" id="RU362066"/>
    </source>
</evidence>
<evidence type="ECO:0000313" key="9">
    <source>
        <dbReference type="Proteomes" id="UP000198847"/>
    </source>
</evidence>
<dbReference type="EMBL" id="FODY01000006">
    <property type="protein sequence ID" value="SEO89363.1"/>
    <property type="molecule type" value="Genomic_DNA"/>
</dbReference>
<sequence>MSSSSSSSSVNMSTVNGTTRVTGLSSGIDVDTIVTQLTTAEKAKKLYKLQKKEQLAEWKQEDYRTITSDIQDFTDKYFNVTSSTSLLSTKNFNQYTVTSSSSAVTASYTSSASAGTHTVTVSQLATKATMQSSASPSKDVQGSTAVDYSALSGKGISLTVDGTSYTVDLDDVTDLDSLQDAVDNAVGEGKITVSEDSSNILSFTAADSGVQQIKISAPSSGTSGLSSLGFGSGAVLSNRLTTTSTLGDIADQLNSTLTFNSDDEIELTINGTSFSFDKDTTLKEMMSEINSSDCGATIAYNDTSGKLVLTASTTGAGNKLSVTEGDGSNFISTFLGSSTAGLDAKVTVDGQSMTRSSNTITVDGVTYTFNSTTSSGDSATVSLTQDVDGIYNLISSFVDDYNSLIDTINDKLQEEYDSDYPPLTDDDKEDMSETQISAYEKKAKVGMLENDSTLSNFLSELRSTFLDSTSGLSSTIFDIGLDTSDDYSEKGKLTIDEDALKEAIQNDPETVMNIFTKQSTSYSGTTSVRTLSSSAMSTRYKEEGVAYRFYDVIAKYTSTVRDSSGNKGLLLEMAGISGDSSNSDNQLSDQLSDYEEKISKEKDRLSTYSDKLYTKYSNLETYINQMNVQLSALSSYMSS</sequence>
<dbReference type="GO" id="GO:0071973">
    <property type="term" value="P:bacterial-type flagellum-dependent cell motility"/>
    <property type="evidence" value="ECO:0007669"/>
    <property type="project" value="TreeGrafter"/>
</dbReference>
<evidence type="ECO:0000256" key="3">
    <source>
        <dbReference type="ARBA" id="ARBA00023054"/>
    </source>
</evidence>
<dbReference type="GO" id="GO:0005576">
    <property type="term" value="C:extracellular region"/>
    <property type="evidence" value="ECO:0007669"/>
    <property type="project" value="UniProtKB-SubCell"/>
</dbReference>
<comment type="function">
    <text evidence="5">Required for morphogenesis and for the elongation of the flagellar filament by facilitating polymerization of the flagellin monomers at the tip of growing filament. Forms a capping structure, which prevents flagellin subunits (transported through the central channel of the flagellum) from leaking out without polymerization at the distal end.</text>
</comment>
<dbReference type="AlphaFoldDB" id="A0A1H8TFV4"/>
<gene>
    <name evidence="8" type="ORF">SAMN04490178_106144</name>
</gene>
<dbReference type="Pfam" id="PF02465">
    <property type="entry name" value="FliD_N"/>
    <property type="match status" value="1"/>
</dbReference>
<keyword evidence="8" id="KW-0282">Flagellum</keyword>